<feature type="chain" id="PRO_5009584387" evidence="1">
    <location>
        <begin position="23"/>
        <end position="142"/>
    </location>
</feature>
<evidence type="ECO:0000313" key="2">
    <source>
        <dbReference type="EMBL" id="OHA81896.1"/>
    </source>
</evidence>
<accession>A0A1G2SA05</accession>
<organism evidence="2 3">
    <name type="scientific">Candidatus Yonathbacteria bacterium RIFCSPHIGHO2_02_FULL_44_14</name>
    <dbReference type="NCBI Taxonomy" id="1802724"/>
    <lineage>
        <taxon>Bacteria</taxon>
        <taxon>Candidatus Yonathiibacteriota</taxon>
    </lineage>
</organism>
<name>A0A1G2SA05_9BACT</name>
<dbReference type="EMBL" id="MHUT01000003">
    <property type="protein sequence ID" value="OHA81896.1"/>
    <property type="molecule type" value="Genomic_DNA"/>
</dbReference>
<dbReference type="Proteomes" id="UP000179118">
    <property type="component" value="Unassembled WGS sequence"/>
</dbReference>
<proteinExistence type="predicted"/>
<gene>
    <name evidence="2" type="ORF">A3D51_03935</name>
</gene>
<evidence type="ECO:0000256" key="1">
    <source>
        <dbReference type="SAM" id="SignalP"/>
    </source>
</evidence>
<protein>
    <submittedName>
        <fullName evidence="2">Uncharacterized protein</fullName>
    </submittedName>
</protein>
<sequence>MKKLSKALALAIICAIATPAFADGDSWTNGSVGGGASVVNGVGGFSANYQGSAGTNSWDYWYWGGTTQVSAAGGTNGYVMGNGSVNGNASSGASAQEWGGYTNTNSGSYTGSSASVWGGGIASSSAGASAGGSASSNGWWWW</sequence>
<dbReference type="AlphaFoldDB" id="A0A1G2SA05"/>
<comment type="caution">
    <text evidence="2">The sequence shown here is derived from an EMBL/GenBank/DDBJ whole genome shotgun (WGS) entry which is preliminary data.</text>
</comment>
<evidence type="ECO:0000313" key="3">
    <source>
        <dbReference type="Proteomes" id="UP000179118"/>
    </source>
</evidence>
<keyword evidence="1" id="KW-0732">Signal</keyword>
<reference evidence="2 3" key="1">
    <citation type="journal article" date="2016" name="Nat. Commun.">
        <title>Thousands of microbial genomes shed light on interconnected biogeochemical processes in an aquifer system.</title>
        <authorList>
            <person name="Anantharaman K."/>
            <person name="Brown C.T."/>
            <person name="Hug L.A."/>
            <person name="Sharon I."/>
            <person name="Castelle C.J."/>
            <person name="Probst A.J."/>
            <person name="Thomas B.C."/>
            <person name="Singh A."/>
            <person name="Wilkins M.J."/>
            <person name="Karaoz U."/>
            <person name="Brodie E.L."/>
            <person name="Williams K.H."/>
            <person name="Hubbard S.S."/>
            <person name="Banfield J.F."/>
        </authorList>
    </citation>
    <scope>NUCLEOTIDE SEQUENCE [LARGE SCALE GENOMIC DNA]</scope>
</reference>
<feature type="signal peptide" evidence="1">
    <location>
        <begin position="1"/>
        <end position="22"/>
    </location>
</feature>